<comment type="caution">
    <text evidence="6">The sequence shown here is derived from an EMBL/GenBank/DDBJ whole genome shotgun (WGS) entry which is preliminary data.</text>
</comment>
<organism evidence="6 7">
    <name type="scientific">Guyanagaster necrorhizus</name>
    <dbReference type="NCBI Taxonomy" id="856835"/>
    <lineage>
        <taxon>Eukaryota</taxon>
        <taxon>Fungi</taxon>
        <taxon>Dikarya</taxon>
        <taxon>Basidiomycota</taxon>
        <taxon>Agaricomycotina</taxon>
        <taxon>Agaricomycetes</taxon>
        <taxon>Agaricomycetidae</taxon>
        <taxon>Agaricales</taxon>
        <taxon>Marasmiineae</taxon>
        <taxon>Physalacriaceae</taxon>
        <taxon>Guyanagaster</taxon>
    </lineage>
</organism>
<keyword evidence="7" id="KW-1185">Reference proteome</keyword>
<protein>
    <submittedName>
        <fullName evidence="6">APC amino acid permease</fullName>
    </submittedName>
</protein>
<feature type="transmembrane region" description="Helical" evidence="5">
    <location>
        <begin position="349"/>
        <end position="368"/>
    </location>
</feature>
<gene>
    <name evidence="6" type="ORF">BT62DRAFT_930036</name>
</gene>
<feature type="transmembrane region" description="Helical" evidence="5">
    <location>
        <begin position="298"/>
        <end position="320"/>
    </location>
</feature>
<dbReference type="Proteomes" id="UP000812287">
    <property type="component" value="Unassembled WGS sequence"/>
</dbReference>
<dbReference type="AlphaFoldDB" id="A0A9P7VUV7"/>
<dbReference type="OrthoDB" id="5982228at2759"/>
<proteinExistence type="predicted"/>
<evidence type="ECO:0000313" key="6">
    <source>
        <dbReference type="EMBL" id="KAG7447931.1"/>
    </source>
</evidence>
<dbReference type="GO" id="GO:0015179">
    <property type="term" value="F:L-amino acid transmembrane transporter activity"/>
    <property type="evidence" value="ECO:0007669"/>
    <property type="project" value="TreeGrafter"/>
</dbReference>
<feature type="transmembrane region" description="Helical" evidence="5">
    <location>
        <begin position="420"/>
        <end position="445"/>
    </location>
</feature>
<name>A0A9P7VUV7_9AGAR</name>
<feature type="transmembrane region" description="Helical" evidence="5">
    <location>
        <begin position="216"/>
        <end position="236"/>
    </location>
</feature>
<evidence type="ECO:0000256" key="1">
    <source>
        <dbReference type="ARBA" id="ARBA00004141"/>
    </source>
</evidence>
<sequence length="551" mass="60713">MTSSTGNDDEQQYLLNTHSGSHYDSTKTVVVASGIDGVAIHRNESDSRNGESYDDVPQAKRRLGLFSATFLIFNRIIGTGIYATPSVILRSSGSPGLALVMWLVGASIAAVGTAVYIELGTGLPRSGGEKNYLEFIYRRPKFLATCAFSVYAIITGSSAANSLVFGEYVLHALSIEPARWNTRFVAFLCISFCCLLHGTTFKWGLRLQNTLGLFKLFLLSSIGTAGLFCLAGVPGFRIRGEYEAPDNLRWDKLWQGSNSDANALISGLYNIIWSFVGYSTANYALSEVRNPVRTIKRAAPLALISVTAVYLLVNVGYFAVVSKGDIIGSRRIVAALFFRNLFGPNLERVLSVFIALSTLGNLLTGQFSQGRIIQELGREGVIPLSWFFASNMPFNAPLAGLATNWFFSTMFMVLPPPGDAYLFMISLSSYCLAIINALVSVGLLLLYTSAYRAWSWDPPFRAPKIAIVLFFLSNVFLILVPLIPPAPGSRTYEHLPYWSHAVVAFAVSLIGVGYWYVWCVSLPRKKGYRLERTWVLQEDGVSRCVFRQIPL</sequence>
<evidence type="ECO:0000256" key="5">
    <source>
        <dbReference type="SAM" id="Phobius"/>
    </source>
</evidence>
<feature type="transmembrane region" description="Helical" evidence="5">
    <location>
        <begin position="184"/>
        <end position="204"/>
    </location>
</feature>
<dbReference type="GO" id="GO:0016020">
    <property type="term" value="C:membrane"/>
    <property type="evidence" value="ECO:0007669"/>
    <property type="project" value="UniProtKB-SubCell"/>
</dbReference>
<feature type="transmembrane region" description="Helical" evidence="5">
    <location>
        <begin position="495"/>
        <end position="517"/>
    </location>
</feature>
<feature type="transmembrane region" description="Helical" evidence="5">
    <location>
        <begin position="465"/>
        <end position="483"/>
    </location>
</feature>
<feature type="transmembrane region" description="Helical" evidence="5">
    <location>
        <begin position="142"/>
        <end position="164"/>
    </location>
</feature>
<evidence type="ECO:0000256" key="4">
    <source>
        <dbReference type="ARBA" id="ARBA00023136"/>
    </source>
</evidence>
<dbReference type="RefSeq" id="XP_043041431.1">
    <property type="nucleotide sequence ID" value="XM_043185847.1"/>
</dbReference>
<dbReference type="InterPro" id="IPR050598">
    <property type="entry name" value="AminoAcid_Transporter"/>
</dbReference>
<dbReference type="InterPro" id="IPR002293">
    <property type="entry name" value="AA/rel_permease1"/>
</dbReference>
<dbReference type="Gene3D" id="1.20.1740.10">
    <property type="entry name" value="Amino acid/polyamine transporter I"/>
    <property type="match status" value="1"/>
</dbReference>
<dbReference type="PIRSF" id="PIRSF006060">
    <property type="entry name" value="AA_transporter"/>
    <property type="match status" value="1"/>
</dbReference>
<dbReference type="PANTHER" id="PTHR11785:SF498">
    <property type="entry name" value="HIGH-AFFINITY METHIONINE PERMEASE"/>
    <property type="match status" value="1"/>
</dbReference>
<dbReference type="EMBL" id="MU250530">
    <property type="protein sequence ID" value="KAG7447931.1"/>
    <property type="molecule type" value="Genomic_DNA"/>
</dbReference>
<evidence type="ECO:0000256" key="2">
    <source>
        <dbReference type="ARBA" id="ARBA00022692"/>
    </source>
</evidence>
<dbReference type="PANTHER" id="PTHR11785">
    <property type="entry name" value="AMINO ACID TRANSPORTER"/>
    <property type="match status" value="1"/>
</dbReference>
<accession>A0A9P7VUV7</accession>
<feature type="transmembrane region" description="Helical" evidence="5">
    <location>
        <begin position="394"/>
        <end position="414"/>
    </location>
</feature>
<feature type="transmembrane region" description="Helical" evidence="5">
    <location>
        <begin position="96"/>
        <end position="121"/>
    </location>
</feature>
<keyword evidence="2 5" id="KW-0812">Transmembrane</keyword>
<comment type="subcellular location">
    <subcellularLocation>
        <location evidence="1">Membrane</location>
        <topology evidence="1">Multi-pass membrane protein</topology>
    </subcellularLocation>
</comment>
<evidence type="ECO:0000313" key="7">
    <source>
        <dbReference type="Proteomes" id="UP000812287"/>
    </source>
</evidence>
<keyword evidence="3 5" id="KW-1133">Transmembrane helix</keyword>
<dbReference type="GeneID" id="66108144"/>
<evidence type="ECO:0000256" key="3">
    <source>
        <dbReference type="ARBA" id="ARBA00022989"/>
    </source>
</evidence>
<reference evidence="6" key="1">
    <citation type="submission" date="2020-11" db="EMBL/GenBank/DDBJ databases">
        <title>Adaptations for nitrogen fixation in a non-lichenized fungal sporocarp promotes dispersal by wood-feeding termites.</title>
        <authorList>
            <consortium name="DOE Joint Genome Institute"/>
            <person name="Koch R.A."/>
            <person name="Yoon G."/>
            <person name="Arayal U."/>
            <person name="Lail K."/>
            <person name="Amirebrahimi M."/>
            <person name="Labutti K."/>
            <person name="Lipzen A."/>
            <person name="Riley R."/>
            <person name="Barry K."/>
            <person name="Henrissat B."/>
            <person name="Grigoriev I.V."/>
            <person name="Herr J.R."/>
            <person name="Aime M.C."/>
        </authorList>
    </citation>
    <scope>NUCLEOTIDE SEQUENCE</scope>
    <source>
        <strain evidence="6">MCA 3950</strain>
    </source>
</reference>
<keyword evidence="4 5" id="KW-0472">Membrane</keyword>
<dbReference type="Pfam" id="PF13520">
    <property type="entry name" value="AA_permease_2"/>
    <property type="match status" value="1"/>
</dbReference>
<feature type="transmembrane region" description="Helical" evidence="5">
    <location>
        <begin position="63"/>
        <end position="84"/>
    </location>
</feature>
<feature type="transmembrane region" description="Helical" evidence="5">
    <location>
        <begin position="263"/>
        <end position="286"/>
    </location>
</feature>